<dbReference type="InterPro" id="IPR050405">
    <property type="entry name" value="Intermediate_filament"/>
</dbReference>
<sequence>MDFTLADAINLECKANRTNTKTEMQELNDRFSNFIDKVCFLELQNKILLAKLEQLKGKGISRVGDLYEEERRDLCRQVDLLTNEKERVEVERNNLGSSKGLSPGGRQGDTIYYCTR</sequence>
<dbReference type="InterPro" id="IPR039008">
    <property type="entry name" value="IF_rod_dom"/>
</dbReference>
<dbReference type="Proteomes" id="UP001162483">
    <property type="component" value="Unassembled WGS sequence"/>
</dbReference>
<organism evidence="4 5">
    <name type="scientific">Staurois parvus</name>
    <dbReference type="NCBI Taxonomy" id="386267"/>
    <lineage>
        <taxon>Eukaryota</taxon>
        <taxon>Metazoa</taxon>
        <taxon>Chordata</taxon>
        <taxon>Craniata</taxon>
        <taxon>Vertebrata</taxon>
        <taxon>Euteleostomi</taxon>
        <taxon>Amphibia</taxon>
        <taxon>Batrachia</taxon>
        <taxon>Anura</taxon>
        <taxon>Neobatrachia</taxon>
        <taxon>Ranoidea</taxon>
        <taxon>Ranidae</taxon>
        <taxon>Staurois</taxon>
    </lineage>
</organism>
<dbReference type="SUPFAM" id="SSF64593">
    <property type="entry name" value="Intermediate filament protein, coiled coil region"/>
    <property type="match status" value="1"/>
</dbReference>
<dbReference type="EMBL" id="CATNWA010015497">
    <property type="protein sequence ID" value="CAI9583905.1"/>
    <property type="molecule type" value="Genomic_DNA"/>
</dbReference>
<dbReference type="PROSITE" id="PS51842">
    <property type="entry name" value="IF_ROD_2"/>
    <property type="match status" value="1"/>
</dbReference>
<dbReference type="PANTHER" id="PTHR45652">
    <property type="entry name" value="GLIAL FIBRILLARY ACIDIC PROTEIN"/>
    <property type="match status" value="1"/>
</dbReference>
<reference evidence="4" key="1">
    <citation type="submission" date="2023-05" db="EMBL/GenBank/DDBJ databases">
        <authorList>
            <person name="Stuckert A."/>
        </authorList>
    </citation>
    <scope>NUCLEOTIDE SEQUENCE</scope>
</reference>
<evidence type="ECO:0000256" key="1">
    <source>
        <dbReference type="ARBA" id="ARBA00022754"/>
    </source>
</evidence>
<dbReference type="PANTHER" id="PTHR45652:SF5">
    <property type="entry name" value="VIMENTIN"/>
    <property type="match status" value="1"/>
</dbReference>
<gene>
    <name evidence="4" type="ORF">SPARVUS_LOCUS9896217</name>
</gene>
<feature type="domain" description="IF rod" evidence="3">
    <location>
        <begin position="20"/>
        <end position="116"/>
    </location>
</feature>
<dbReference type="Gene3D" id="1.20.5.1160">
    <property type="entry name" value="Vasodilator-stimulated phosphoprotein"/>
    <property type="match status" value="1"/>
</dbReference>
<evidence type="ECO:0000259" key="3">
    <source>
        <dbReference type="PROSITE" id="PS51842"/>
    </source>
</evidence>
<evidence type="ECO:0000313" key="5">
    <source>
        <dbReference type="Proteomes" id="UP001162483"/>
    </source>
</evidence>
<keyword evidence="1" id="KW-0403">Intermediate filament</keyword>
<evidence type="ECO:0000256" key="2">
    <source>
        <dbReference type="ARBA" id="ARBA00023054"/>
    </source>
</evidence>
<protein>
    <recommendedName>
        <fullName evidence="3">IF rod domain-containing protein</fullName>
    </recommendedName>
</protein>
<dbReference type="Pfam" id="PF00038">
    <property type="entry name" value="Filament"/>
    <property type="match status" value="1"/>
</dbReference>
<keyword evidence="2" id="KW-0175">Coiled coil</keyword>
<accession>A0ABN9EIS2</accession>
<evidence type="ECO:0000313" key="4">
    <source>
        <dbReference type="EMBL" id="CAI9583905.1"/>
    </source>
</evidence>
<comment type="caution">
    <text evidence="4">The sequence shown here is derived from an EMBL/GenBank/DDBJ whole genome shotgun (WGS) entry which is preliminary data.</text>
</comment>
<name>A0ABN9EIS2_9NEOB</name>
<keyword evidence="5" id="KW-1185">Reference proteome</keyword>
<proteinExistence type="predicted"/>